<dbReference type="Pfam" id="PF01476">
    <property type="entry name" value="LysM"/>
    <property type="match status" value="1"/>
</dbReference>
<proteinExistence type="predicted"/>
<dbReference type="InterPro" id="IPR036779">
    <property type="entry name" value="LysM_dom_sf"/>
</dbReference>
<gene>
    <name evidence="3" type="ORF">LATKL145_01570</name>
</gene>
<dbReference type="Gene3D" id="3.10.350.10">
    <property type="entry name" value="LysM domain"/>
    <property type="match status" value="1"/>
</dbReference>
<feature type="domain" description="LysM" evidence="2">
    <location>
        <begin position="286"/>
        <end position="330"/>
    </location>
</feature>
<dbReference type="CDD" id="cd00118">
    <property type="entry name" value="LysM"/>
    <property type="match status" value="1"/>
</dbReference>
<feature type="region of interest" description="Disordered" evidence="1">
    <location>
        <begin position="263"/>
        <end position="285"/>
    </location>
</feature>
<evidence type="ECO:0000313" key="3">
    <source>
        <dbReference type="EMBL" id="GAA0041747.1"/>
    </source>
</evidence>
<reference evidence="3 4" key="1">
    <citation type="journal article" date="2024" name="Int. J. Syst. Evol. Microbiol.">
        <title>Proposal of Lactobacillus amylovorus subsp. animalis subsp. nov. and an emended description of Lactobacillus amylovorus.</title>
        <authorList>
            <person name="Yamane K."/>
            <person name="Tanizawa Y."/>
            <person name="Kobayashi H."/>
            <person name="Kamizono T."/>
            <person name="Kojima Y."/>
            <person name="Takagi H."/>
            <person name="Tohno M."/>
        </authorList>
    </citation>
    <scope>NUCLEOTIDE SEQUENCE [LARGE SCALE GENOMIC DNA]</scope>
    <source>
        <strain evidence="3 4">TKL145</strain>
    </source>
</reference>
<feature type="compositionally biased region" description="Basic residues" evidence="1">
    <location>
        <begin position="97"/>
        <end position="109"/>
    </location>
</feature>
<dbReference type="SMART" id="SM00257">
    <property type="entry name" value="LysM"/>
    <property type="match status" value="1"/>
</dbReference>
<dbReference type="RefSeq" id="WP_353302386.1">
    <property type="nucleotide sequence ID" value="NZ_BAAAAK010000001.1"/>
</dbReference>
<dbReference type="AlphaFoldDB" id="A0ABC9VLB2"/>
<evidence type="ECO:0000256" key="1">
    <source>
        <dbReference type="SAM" id="MobiDB-lite"/>
    </source>
</evidence>
<evidence type="ECO:0000313" key="4">
    <source>
        <dbReference type="Proteomes" id="UP001437574"/>
    </source>
</evidence>
<dbReference type="SUPFAM" id="SSF54106">
    <property type="entry name" value="LysM domain"/>
    <property type="match status" value="1"/>
</dbReference>
<dbReference type="Pfam" id="PF21821">
    <property type="entry name" value="Dit_like"/>
    <property type="match status" value="1"/>
</dbReference>
<reference evidence="4" key="2">
    <citation type="submission" date="2024-01" db="EMBL/GenBank/DDBJ databases">
        <title>Draft genome sequence of Lactobacillus amylovorus strain TKL145.</title>
        <authorList>
            <person name="Tohno M."/>
            <person name="Tanizawa Y."/>
        </authorList>
    </citation>
    <scope>NUCLEOTIDE SEQUENCE [LARGE SCALE GENOMIC DNA]</scope>
    <source>
        <strain evidence="4">TKL145</strain>
    </source>
</reference>
<feature type="region of interest" description="Disordered" evidence="1">
    <location>
        <begin position="33"/>
        <end position="109"/>
    </location>
</feature>
<dbReference type="PROSITE" id="PS51782">
    <property type="entry name" value="LYSM"/>
    <property type="match status" value="1"/>
</dbReference>
<dbReference type="InterPro" id="IPR018392">
    <property type="entry name" value="LysM"/>
</dbReference>
<organism evidence="3 4">
    <name type="scientific">Lactobacillus amylovorus subsp. animalium</name>
    <dbReference type="NCBI Taxonomy" id="3378536"/>
    <lineage>
        <taxon>Bacteria</taxon>
        <taxon>Bacillati</taxon>
        <taxon>Bacillota</taxon>
        <taxon>Bacilli</taxon>
        <taxon>Lactobacillales</taxon>
        <taxon>Lactobacillaceae</taxon>
        <taxon>Lactobacillus</taxon>
    </lineage>
</organism>
<comment type="caution">
    <text evidence="3">The sequence shown here is derived from an EMBL/GenBank/DDBJ whole genome shotgun (WGS) entry which is preliminary data.</text>
</comment>
<dbReference type="EMBL" id="BAAAAK010000001">
    <property type="protein sequence ID" value="GAA0041747.1"/>
    <property type="molecule type" value="Genomic_DNA"/>
</dbReference>
<dbReference type="Proteomes" id="UP001437574">
    <property type="component" value="Unassembled WGS sequence"/>
</dbReference>
<accession>A0ABC9VLB2</accession>
<name>A0ABC9VLB2_LACAM</name>
<protein>
    <recommendedName>
        <fullName evidence="2">LysM domain-containing protein</fullName>
    </recommendedName>
</protein>
<evidence type="ECO:0000259" key="2">
    <source>
        <dbReference type="PROSITE" id="PS51782"/>
    </source>
</evidence>
<dbReference type="InterPro" id="IPR048494">
    <property type="entry name" value="Dit-like_N"/>
</dbReference>
<sequence>MSLCPNYKVIKSEYHRKLATAEKNAQRRYNRAKKKFDKANSSYHKISRSVQKDAGKKRRKKETTAQYNKRQSRLKRERRAEKSAKRRTSRARGSMNKAKRALSKAKGKVTKKNLSDIVSTVHYHEKYWNNQGNCAIYPSDGKSGAGSIVFISPTDSENESGSNNITSWAVDKGAPRSSYSRVNSDSISVAGILTGENGDKAESQWNLLNNWRMNNRELTYRGDIYNKHLLISNLERDYSTGYVDNLKVTITFTFVRSAEITTAGKRHKKSSKSSKTTRGNRHKKYSSLTIKSGDTLWAISKKYHKSVSWIAKVNHIKNPNRIYPGNKIRVR</sequence>